<evidence type="ECO:0000313" key="1">
    <source>
        <dbReference type="EMBL" id="KDR17958.1"/>
    </source>
</evidence>
<name>A0A067RDF0_ZOONE</name>
<evidence type="ECO:0000313" key="2">
    <source>
        <dbReference type="Proteomes" id="UP000027135"/>
    </source>
</evidence>
<dbReference type="AlphaFoldDB" id="A0A067RDF0"/>
<accession>A0A067RDF0</accession>
<sequence>MYEQVFMVAPQLLAHATLGANFLNDFQVVVDFKEKCFTTKQDGKRSRHSFIYEDKAGGGDGNRPIASWDLATYDHRFIKGIEPGRSESRVAATEMKYRKSAFLTGLETETLGI</sequence>
<proteinExistence type="predicted"/>
<dbReference type="EMBL" id="KK852711">
    <property type="protein sequence ID" value="KDR17958.1"/>
    <property type="molecule type" value="Genomic_DNA"/>
</dbReference>
<dbReference type="eggNOG" id="ENOG502T102">
    <property type="taxonomic scope" value="Eukaryota"/>
</dbReference>
<gene>
    <name evidence="1" type="ORF">L798_08176</name>
</gene>
<keyword evidence="2" id="KW-1185">Reference proteome</keyword>
<reference evidence="1 2" key="1">
    <citation type="journal article" date="2014" name="Nat. Commun.">
        <title>Molecular traces of alternative social organization in a termite genome.</title>
        <authorList>
            <person name="Terrapon N."/>
            <person name="Li C."/>
            <person name="Robertson H.M."/>
            <person name="Ji L."/>
            <person name="Meng X."/>
            <person name="Booth W."/>
            <person name="Chen Z."/>
            <person name="Childers C.P."/>
            <person name="Glastad K.M."/>
            <person name="Gokhale K."/>
            <person name="Gowin J."/>
            <person name="Gronenberg W."/>
            <person name="Hermansen R.A."/>
            <person name="Hu H."/>
            <person name="Hunt B.G."/>
            <person name="Huylmans A.K."/>
            <person name="Khalil S.M."/>
            <person name="Mitchell R.D."/>
            <person name="Munoz-Torres M.C."/>
            <person name="Mustard J.A."/>
            <person name="Pan H."/>
            <person name="Reese J.T."/>
            <person name="Scharf M.E."/>
            <person name="Sun F."/>
            <person name="Vogel H."/>
            <person name="Xiao J."/>
            <person name="Yang W."/>
            <person name="Yang Z."/>
            <person name="Yang Z."/>
            <person name="Zhou J."/>
            <person name="Zhu J."/>
            <person name="Brent C.S."/>
            <person name="Elsik C.G."/>
            <person name="Goodisman M.A."/>
            <person name="Liberles D.A."/>
            <person name="Roe R.M."/>
            <person name="Vargo E.L."/>
            <person name="Vilcinskas A."/>
            <person name="Wang J."/>
            <person name="Bornberg-Bauer E."/>
            <person name="Korb J."/>
            <person name="Zhang G."/>
            <person name="Liebig J."/>
        </authorList>
    </citation>
    <scope>NUCLEOTIDE SEQUENCE [LARGE SCALE GENOMIC DNA]</scope>
    <source>
        <tissue evidence="1">Whole organism</tissue>
    </source>
</reference>
<dbReference type="Proteomes" id="UP000027135">
    <property type="component" value="Unassembled WGS sequence"/>
</dbReference>
<organism evidence="1 2">
    <name type="scientific">Zootermopsis nevadensis</name>
    <name type="common">Dampwood termite</name>
    <dbReference type="NCBI Taxonomy" id="136037"/>
    <lineage>
        <taxon>Eukaryota</taxon>
        <taxon>Metazoa</taxon>
        <taxon>Ecdysozoa</taxon>
        <taxon>Arthropoda</taxon>
        <taxon>Hexapoda</taxon>
        <taxon>Insecta</taxon>
        <taxon>Pterygota</taxon>
        <taxon>Neoptera</taxon>
        <taxon>Polyneoptera</taxon>
        <taxon>Dictyoptera</taxon>
        <taxon>Blattodea</taxon>
        <taxon>Blattoidea</taxon>
        <taxon>Termitoidae</taxon>
        <taxon>Termopsidae</taxon>
        <taxon>Zootermopsis</taxon>
    </lineage>
</organism>
<dbReference type="InParanoid" id="A0A067RDF0"/>
<protein>
    <submittedName>
        <fullName evidence="1">Uncharacterized protein</fullName>
    </submittedName>
</protein>